<dbReference type="EMBL" id="JAMFTH010000003">
    <property type="protein sequence ID" value="MCP8899873.1"/>
    <property type="molecule type" value="Genomic_DNA"/>
</dbReference>
<feature type="domain" description="Right handed beta helix" evidence="3">
    <location>
        <begin position="110"/>
        <end position="317"/>
    </location>
</feature>
<dbReference type="Gene3D" id="2.160.20.10">
    <property type="entry name" value="Single-stranded right-handed beta-helix, Pectin lyase-like"/>
    <property type="match status" value="1"/>
</dbReference>
<reference evidence="4" key="2">
    <citation type="submission" date="2023-01" db="EMBL/GenBank/DDBJ databases">
        <title>Gilvimarinus xylanilyticus HB14 isolated from Caulerpa lentillifera aquaculture base in Hainan, China.</title>
        <authorList>
            <person name="Zhang Y.-J."/>
        </authorList>
    </citation>
    <scope>NUCLEOTIDE SEQUENCE</scope>
    <source>
        <strain evidence="4">HB14</strain>
    </source>
</reference>
<feature type="compositionally biased region" description="Low complexity" evidence="1">
    <location>
        <begin position="365"/>
        <end position="402"/>
    </location>
</feature>
<feature type="signal peptide" evidence="2">
    <location>
        <begin position="1"/>
        <end position="28"/>
    </location>
</feature>
<accession>A0A9X2I2Z8</accession>
<sequence>MKNQHHKNMTSLQLLIAATALVSTASFAATLPVYNSVELQNALKSASPGDEIVVHAGSYTGNRSTSGEGRAHFFSDKSGTVNSPIVLRSASASSKQVLRGDNVDTGYVLLLEGDYWEVKDLKFTGAQKGIMLEGANHNLIDNVEVYNVGQEAVHFRDSSSYNKLTNCYIHDTGKREGKEGTGEGVYVGTNNGHQESPPDNSDYNTIGGCTIGPWVTAEAFDVKAGTTGTVIEYNHVDARGIVGTSASPQADSFVDLKGTDALVRNNVMDYMGDNNITHAIYSYREHTSSNIYDNEFNLPFSAGTFRAQEPTMHISNNQRLDGGTTLVWKEYQIRNIDYSLDQSIEQPNNGPYSCFDELNGSCGGSPSSSSSSSSSSQASSSSDSSSSSSSSSSNSTSSSANSCDQVAMDERTEVELGAASCVSFPENLQGRTLQVWDSDANSQCDFRGNIQDQSGSGQLDVTGNYASSNSFSGNTLFITPNNGCQFLKVRVY</sequence>
<dbReference type="RefSeq" id="WP_253968169.1">
    <property type="nucleotide sequence ID" value="NZ_JAMFTH010000003.1"/>
</dbReference>
<dbReference type="SMART" id="SM00710">
    <property type="entry name" value="PbH1"/>
    <property type="match status" value="4"/>
</dbReference>
<dbReference type="AlphaFoldDB" id="A0A9X2I2Z8"/>
<comment type="caution">
    <text evidence="4">The sequence shown here is derived from an EMBL/GenBank/DDBJ whole genome shotgun (WGS) entry which is preliminary data.</text>
</comment>
<evidence type="ECO:0000256" key="2">
    <source>
        <dbReference type="SAM" id="SignalP"/>
    </source>
</evidence>
<dbReference type="InterPro" id="IPR039448">
    <property type="entry name" value="Beta_helix"/>
</dbReference>
<dbReference type="InterPro" id="IPR006626">
    <property type="entry name" value="PbH1"/>
</dbReference>
<dbReference type="Pfam" id="PF13229">
    <property type="entry name" value="Beta_helix"/>
    <property type="match status" value="1"/>
</dbReference>
<evidence type="ECO:0000259" key="3">
    <source>
        <dbReference type="Pfam" id="PF13229"/>
    </source>
</evidence>
<dbReference type="SUPFAM" id="SSF51126">
    <property type="entry name" value="Pectin lyase-like"/>
    <property type="match status" value="1"/>
</dbReference>
<proteinExistence type="predicted"/>
<dbReference type="Proteomes" id="UP001139319">
    <property type="component" value="Unassembled WGS sequence"/>
</dbReference>
<protein>
    <submittedName>
        <fullName evidence="4">Right-handed parallel beta-helix repeat-containing protein</fullName>
    </submittedName>
</protein>
<dbReference type="InterPro" id="IPR011050">
    <property type="entry name" value="Pectin_lyase_fold/virulence"/>
</dbReference>
<feature type="region of interest" description="Disordered" evidence="1">
    <location>
        <begin position="365"/>
        <end position="407"/>
    </location>
</feature>
<evidence type="ECO:0000313" key="4">
    <source>
        <dbReference type="EMBL" id="MCP8899873.1"/>
    </source>
</evidence>
<keyword evidence="2" id="KW-0732">Signal</keyword>
<evidence type="ECO:0000313" key="5">
    <source>
        <dbReference type="Proteomes" id="UP001139319"/>
    </source>
</evidence>
<keyword evidence="5" id="KW-1185">Reference proteome</keyword>
<name>A0A9X2I2Z8_9GAMM</name>
<evidence type="ECO:0000256" key="1">
    <source>
        <dbReference type="SAM" id="MobiDB-lite"/>
    </source>
</evidence>
<gene>
    <name evidence="4" type="ORF">M6D89_11240</name>
</gene>
<feature type="chain" id="PRO_5040878391" evidence="2">
    <location>
        <begin position="29"/>
        <end position="492"/>
    </location>
</feature>
<dbReference type="InterPro" id="IPR012334">
    <property type="entry name" value="Pectin_lyas_fold"/>
</dbReference>
<organism evidence="4 5">
    <name type="scientific">Gilvimarinus xylanilyticus</name>
    <dbReference type="NCBI Taxonomy" id="2944139"/>
    <lineage>
        <taxon>Bacteria</taxon>
        <taxon>Pseudomonadati</taxon>
        <taxon>Pseudomonadota</taxon>
        <taxon>Gammaproteobacteria</taxon>
        <taxon>Cellvibrionales</taxon>
        <taxon>Cellvibrionaceae</taxon>
        <taxon>Gilvimarinus</taxon>
    </lineage>
</organism>
<reference evidence="4" key="1">
    <citation type="submission" date="2022-05" db="EMBL/GenBank/DDBJ databases">
        <authorList>
            <person name="Sun H.-N."/>
        </authorList>
    </citation>
    <scope>NUCLEOTIDE SEQUENCE</scope>
    <source>
        <strain evidence="4">HB14</strain>
    </source>
</reference>